<evidence type="ECO:0000256" key="2">
    <source>
        <dbReference type="SAM" id="SignalP"/>
    </source>
</evidence>
<dbReference type="Proteomes" id="UP001386955">
    <property type="component" value="Unassembled WGS sequence"/>
</dbReference>
<reference evidence="3 4" key="1">
    <citation type="submission" date="2024-01" db="EMBL/GenBank/DDBJ databases">
        <title>The genomes of 5 underutilized Papilionoideae crops provide insights into root nodulation and disease resistanc.</title>
        <authorList>
            <person name="Jiang F."/>
        </authorList>
    </citation>
    <scope>NUCLEOTIDE SEQUENCE [LARGE SCALE GENOMIC DNA]</scope>
    <source>
        <strain evidence="3">DUOXIRENSHENG_FW03</strain>
        <tissue evidence="3">Leaves</tissue>
    </source>
</reference>
<protein>
    <submittedName>
        <fullName evidence="3">Uncharacterized protein</fullName>
    </submittedName>
</protein>
<keyword evidence="4" id="KW-1185">Reference proteome</keyword>
<dbReference type="AlphaFoldDB" id="A0AAN9RTQ3"/>
<comment type="caution">
    <text evidence="3">The sequence shown here is derived from an EMBL/GenBank/DDBJ whole genome shotgun (WGS) entry which is preliminary data.</text>
</comment>
<feature type="chain" id="PRO_5042956094" evidence="2">
    <location>
        <begin position="25"/>
        <end position="144"/>
    </location>
</feature>
<evidence type="ECO:0000256" key="1">
    <source>
        <dbReference type="SAM" id="MobiDB-lite"/>
    </source>
</evidence>
<accession>A0AAN9RTQ3</accession>
<feature type="signal peptide" evidence="2">
    <location>
        <begin position="1"/>
        <end position="24"/>
    </location>
</feature>
<proteinExistence type="predicted"/>
<organism evidence="3 4">
    <name type="scientific">Psophocarpus tetragonolobus</name>
    <name type="common">Winged bean</name>
    <name type="synonym">Dolichos tetragonolobus</name>
    <dbReference type="NCBI Taxonomy" id="3891"/>
    <lineage>
        <taxon>Eukaryota</taxon>
        <taxon>Viridiplantae</taxon>
        <taxon>Streptophyta</taxon>
        <taxon>Embryophyta</taxon>
        <taxon>Tracheophyta</taxon>
        <taxon>Spermatophyta</taxon>
        <taxon>Magnoliopsida</taxon>
        <taxon>eudicotyledons</taxon>
        <taxon>Gunneridae</taxon>
        <taxon>Pentapetalae</taxon>
        <taxon>rosids</taxon>
        <taxon>fabids</taxon>
        <taxon>Fabales</taxon>
        <taxon>Fabaceae</taxon>
        <taxon>Papilionoideae</taxon>
        <taxon>50 kb inversion clade</taxon>
        <taxon>NPAAA clade</taxon>
        <taxon>indigoferoid/millettioid clade</taxon>
        <taxon>Phaseoleae</taxon>
        <taxon>Psophocarpus</taxon>
    </lineage>
</organism>
<evidence type="ECO:0000313" key="3">
    <source>
        <dbReference type="EMBL" id="KAK7383031.1"/>
    </source>
</evidence>
<feature type="compositionally biased region" description="Acidic residues" evidence="1">
    <location>
        <begin position="93"/>
        <end position="107"/>
    </location>
</feature>
<evidence type="ECO:0000313" key="4">
    <source>
        <dbReference type="Proteomes" id="UP001386955"/>
    </source>
</evidence>
<sequence>MAKIISFGLVFALLGVVSLHSVLCQDDAWDSMIDEVKSEAEKVGVSQDTINEAQKIIGDGTAQKLAEDALGVGSLDDWVQAEGGSPAEAPQDLPDDEEEDNLPEEPESSTKSSTFEAPEGAPTDAPSEAPFEEFQSTTSFASMF</sequence>
<dbReference type="EMBL" id="JAYMYS010000008">
    <property type="protein sequence ID" value="KAK7383031.1"/>
    <property type="molecule type" value="Genomic_DNA"/>
</dbReference>
<keyword evidence="2" id="KW-0732">Signal</keyword>
<gene>
    <name evidence="3" type="ORF">VNO78_28696</name>
</gene>
<feature type="region of interest" description="Disordered" evidence="1">
    <location>
        <begin position="75"/>
        <end position="144"/>
    </location>
</feature>
<name>A0AAN9RTQ3_PSOTE</name>
<feature type="compositionally biased region" description="Polar residues" evidence="1">
    <location>
        <begin position="134"/>
        <end position="144"/>
    </location>
</feature>